<evidence type="ECO:0000313" key="3">
    <source>
        <dbReference type="WBParaSite" id="Minc3s00083g03967"/>
    </source>
</evidence>
<feature type="signal peptide" evidence="1">
    <location>
        <begin position="1"/>
        <end position="21"/>
    </location>
</feature>
<proteinExistence type="predicted"/>
<keyword evidence="2" id="KW-1185">Reference proteome</keyword>
<protein>
    <submittedName>
        <fullName evidence="3">Candidate secreted effector</fullName>
    </submittedName>
</protein>
<organism evidence="2 3">
    <name type="scientific">Meloidogyne incognita</name>
    <name type="common">Southern root-knot nematode worm</name>
    <name type="synonym">Oxyuris incognita</name>
    <dbReference type="NCBI Taxonomy" id="6306"/>
    <lineage>
        <taxon>Eukaryota</taxon>
        <taxon>Metazoa</taxon>
        <taxon>Ecdysozoa</taxon>
        <taxon>Nematoda</taxon>
        <taxon>Chromadorea</taxon>
        <taxon>Rhabditida</taxon>
        <taxon>Tylenchina</taxon>
        <taxon>Tylenchomorpha</taxon>
        <taxon>Tylenchoidea</taxon>
        <taxon>Meloidogynidae</taxon>
        <taxon>Meloidogyninae</taxon>
        <taxon>Meloidogyne</taxon>
        <taxon>Meloidogyne incognita group</taxon>
    </lineage>
</organism>
<feature type="chain" id="PRO_5037299917" evidence="1">
    <location>
        <begin position="22"/>
        <end position="87"/>
    </location>
</feature>
<sequence>MRSYLCLFLVLLFVLCFTVSMQVSTDNSESKLLRSKRYGGFGYYGGSGGGCDTCGGGYFGGYAPSNFYGGGCDMCGGGYRSYYGYFG</sequence>
<evidence type="ECO:0000313" key="2">
    <source>
        <dbReference type="Proteomes" id="UP000887563"/>
    </source>
</evidence>
<dbReference type="WBParaSite" id="Minc3s00083g03967">
    <property type="protein sequence ID" value="Minc3s00083g03967"/>
    <property type="gene ID" value="Minc3s00083g03967"/>
</dbReference>
<evidence type="ECO:0000256" key="1">
    <source>
        <dbReference type="SAM" id="SignalP"/>
    </source>
</evidence>
<dbReference type="Proteomes" id="UP000887563">
    <property type="component" value="Unplaced"/>
</dbReference>
<name>A0A914KTB0_MELIC</name>
<dbReference type="AlphaFoldDB" id="A0A914KTB0"/>
<reference evidence="3" key="1">
    <citation type="submission" date="2022-11" db="UniProtKB">
        <authorList>
            <consortium name="WormBaseParasite"/>
        </authorList>
    </citation>
    <scope>IDENTIFICATION</scope>
</reference>
<accession>A0A914KTB0</accession>
<keyword evidence="1" id="KW-0732">Signal</keyword>